<organism evidence="1">
    <name type="scientific">Salmonella enterica</name>
    <name type="common">Salmonella choleraesuis</name>
    <dbReference type="NCBI Taxonomy" id="28901"/>
    <lineage>
        <taxon>Bacteria</taxon>
        <taxon>Pseudomonadati</taxon>
        <taxon>Pseudomonadota</taxon>
        <taxon>Gammaproteobacteria</taxon>
        <taxon>Enterobacterales</taxon>
        <taxon>Enterobacteriaceae</taxon>
        <taxon>Salmonella</taxon>
    </lineage>
</organism>
<reference evidence="1" key="2">
    <citation type="submission" date="2018-07" db="EMBL/GenBank/DDBJ databases">
        <authorList>
            <consortium name="NCBI Pathogen Detection Project"/>
        </authorList>
    </citation>
    <scope>NUCLEOTIDE SEQUENCE</scope>
    <source>
        <strain evidence="1">15-6142</strain>
    </source>
</reference>
<proteinExistence type="predicted"/>
<dbReference type="EMBL" id="DAASQA010000232">
    <property type="protein sequence ID" value="HAE6572041.1"/>
    <property type="molecule type" value="Genomic_DNA"/>
</dbReference>
<reference evidence="1" key="1">
    <citation type="journal article" date="2018" name="Genome Biol.">
        <title>SKESA: strategic k-mer extension for scrupulous assemblies.</title>
        <authorList>
            <person name="Souvorov A."/>
            <person name="Agarwala R."/>
            <person name="Lipman D.J."/>
        </authorList>
    </citation>
    <scope>NUCLEOTIDE SEQUENCE</scope>
    <source>
        <strain evidence="1">15-6142</strain>
    </source>
</reference>
<gene>
    <name evidence="1" type="ORF">G4K53_004439</name>
</gene>
<sequence>MSQNNYLIDKRVILDCERMTLSCAGESITISESERSLLIAFHEGLFKKDDL</sequence>
<feature type="non-terminal residue" evidence="1">
    <location>
        <position position="51"/>
    </location>
</feature>
<evidence type="ECO:0000313" key="1">
    <source>
        <dbReference type="EMBL" id="HAE6572041.1"/>
    </source>
</evidence>
<dbReference type="AlphaFoldDB" id="A0A734TKF4"/>
<name>A0A734TKF4_SALER</name>
<protein>
    <submittedName>
        <fullName evidence="1">Response regulator</fullName>
    </submittedName>
</protein>
<accession>A0A734TKF4</accession>
<comment type="caution">
    <text evidence="1">The sequence shown here is derived from an EMBL/GenBank/DDBJ whole genome shotgun (WGS) entry which is preliminary data.</text>
</comment>